<gene>
    <name evidence="2" type="ORF">CALMAC_LOCUS4065</name>
</gene>
<keyword evidence="3" id="KW-1185">Reference proteome</keyword>
<proteinExistence type="predicted"/>
<dbReference type="AlphaFoldDB" id="A0A653BXA2"/>
<name>A0A653BXA2_CALMS</name>
<feature type="region of interest" description="Disordered" evidence="1">
    <location>
        <begin position="1"/>
        <end position="28"/>
    </location>
</feature>
<accession>A0A653BXA2</accession>
<sequence>MESLNSVHKDPEDINEGKTGSEPESSMEHFKKRLIHQCEEYTTVVDNNG</sequence>
<organism evidence="2 3">
    <name type="scientific">Callosobruchus maculatus</name>
    <name type="common">Southern cowpea weevil</name>
    <name type="synonym">Pulse bruchid</name>
    <dbReference type="NCBI Taxonomy" id="64391"/>
    <lineage>
        <taxon>Eukaryota</taxon>
        <taxon>Metazoa</taxon>
        <taxon>Ecdysozoa</taxon>
        <taxon>Arthropoda</taxon>
        <taxon>Hexapoda</taxon>
        <taxon>Insecta</taxon>
        <taxon>Pterygota</taxon>
        <taxon>Neoptera</taxon>
        <taxon>Endopterygota</taxon>
        <taxon>Coleoptera</taxon>
        <taxon>Polyphaga</taxon>
        <taxon>Cucujiformia</taxon>
        <taxon>Chrysomeloidea</taxon>
        <taxon>Chrysomelidae</taxon>
        <taxon>Bruchinae</taxon>
        <taxon>Bruchini</taxon>
        <taxon>Callosobruchus</taxon>
    </lineage>
</organism>
<feature type="non-terminal residue" evidence="2">
    <location>
        <position position="49"/>
    </location>
</feature>
<feature type="compositionally biased region" description="Basic and acidic residues" evidence="1">
    <location>
        <begin position="7"/>
        <end position="28"/>
    </location>
</feature>
<protein>
    <submittedName>
        <fullName evidence="2">Uncharacterized protein</fullName>
    </submittedName>
</protein>
<evidence type="ECO:0000313" key="3">
    <source>
        <dbReference type="Proteomes" id="UP000410492"/>
    </source>
</evidence>
<evidence type="ECO:0000313" key="2">
    <source>
        <dbReference type="EMBL" id="VEN39577.1"/>
    </source>
</evidence>
<evidence type="ECO:0000256" key="1">
    <source>
        <dbReference type="SAM" id="MobiDB-lite"/>
    </source>
</evidence>
<dbReference type="EMBL" id="CAACVG010005763">
    <property type="protein sequence ID" value="VEN39577.1"/>
    <property type="molecule type" value="Genomic_DNA"/>
</dbReference>
<dbReference type="Proteomes" id="UP000410492">
    <property type="component" value="Unassembled WGS sequence"/>
</dbReference>
<reference evidence="2 3" key="1">
    <citation type="submission" date="2019-01" db="EMBL/GenBank/DDBJ databases">
        <authorList>
            <person name="Sayadi A."/>
        </authorList>
    </citation>
    <scope>NUCLEOTIDE SEQUENCE [LARGE SCALE GENOMIC DNA]</scope>
</reference>